<keyword evidence="11" id="KW-1185">Reference proteome</keyword>
<dbReference type="Pfam" id="PF10411">
    <property type="entry name" value="DsbC_N"/>
    <property type="match status" value="1"/>
</dbReference>
<keyword evidence="5" id="KW-1015">Disulfide bond</keyword>
<dbReference type="InterPro" id="IPR033954">
    <property type="entry name" value="DiS-bond_Isoase_DsbC/G"/>
</dbReference>
<evidence type="ECO:0000256" key="4">
    <source>
        <dbReference type="ARBA" id="ARBA00022764"/>
    </source>
</evidence>
<proteinExistence type="inferred from homology"/>
<accession>A0AA90NUM8</accession>
<evidence type="ECO:0000259" key="9">
    <source>
        <dbReference type="Pfam" id="PF13098"/>
    </source>
</evidence>
<gene>
    <name evidence="10" type="ORF">QS748_10975</name>
</gene>
<dbReference type="SUPFAM" id="SSF52833">
    <property type="entry name" value="Thioredoxin-like"/>
    <property type="match status" value="1"/>
</dbReference>
<dbReference type="InterPro" id="IPR012336">
    <property type="entry name" value="Thioredoxin-like_fold"/>
</dbReference>
<dbReference type="InterPro" id="IPR051470">
    <property type="entry name" value="Thiol:disulfide_interchange"/>
</dbReference>
<evidence type="ECO:0000256" key="3">
    <source>
        <dbReference type="ARBA" id="ARBA00022729"/>
    </source>
</evidence>
<evidence type="ECO:0000256" key="1">
    <source>
        <dbReference type="ARBA" id="ARBA00004418"/>
    </source>
</evidence>
<evidence type="ECO:0000256" key="2">
    <source>
        <dbReference type="ARBA" id="ARBA00009813"/>
    </source>
</evidence>
<dbReference type="InterPro" id="IPR018950">
    <property type="entry name" value="DiS-bond_isomerase_DsbC/G_N"/>
</dbReference>
<comment type="caution">
    <text evidence="10">The sequence shown here is derived from an EMBL/GenBank/DDBJ whole genome shotgun (WGS) entry which is preliminary data.</text>
</comment>
<dbReference type="Gene3D" id="3.10.450.70">
    <property type="entry name" value="Disulphide bond isomerase, DsbC/G, N-terminal"/>
    <property type="match status" value="1"/>
</dbReference>
<dbReference type="Pfam" id="PF13098">
    <property type="entry name" value="Thioredoxin_2"/>
    <property type="match status" value="1"/>
</dbReference>
<dbReference type="EMBL" id="JASXSV010000018">
    <property type="protein sequence ID" value="MDP0589670.1"/>
    <property type="molecule type" value="Genomic_DNA"/>
</dbReference>
<sequence>MYSSVLLTISLLFFQLSFAGSGNDASVNIKKQLKKLDPDVRIKTIEKSPIPGLYTVIIDDGYVFYISDDGNHIIRGDIIDIKDGNSLNLTEAIRNQETSKQLSMLNPHDMIIFAPKGEIKGVVYAFTDVDCGYCRKLHKEVPMLNKMGIELRYLAYPRGGAKVPAYKKMVSAWCSDDRKTAISNLKNGLSIKEKNCTNPIDQQVKLGTLLGVSGTPALFLEDGRRISGYRPAKEIARIMGISDIATP</sequence>
<organism evidence="10 11">
    <name type="scientific">Candidatus Endonucleibacter bathymodioli</name>
    <dbReference type="NCBI Taxonomy" id="539814"/>
    <lineage>
        <taxon>Bacteria</taxon>
        <taxon>Pseudomonadati</taxon>
        <taxon>Pseudomonadota</taxon>
        <taxon>Gammaproteobacteria</taxon>
        <taxon>Oceanospirillales</taxon>
        <taxon>Endozoicomonadaceae</taxon>
        <taxon>Candidatus Endonucleibacter</taxon>
    </lineage>
</organism>
<comment type="function">
    <text evidence="7">Required for disulfide bond formation in some periplasmic proteins. Acts by transferring its disulfide bond to other proteins and is reduced in the process.</text>
</comment>
<name>A0AA90NUM8_9GAMM</name>
<dbReference type="PANTHER" id="PTHR35272">
    <property type="entry name" value="THIOL:DISULFIDE INTERCHANGE PROTEIN DSBC-RELATED"/>
    <property type="match status" value="1"/>
</dbReference>
<keyword evidence="3 7" id="KW-0732">Signal</keyword>
<evidence type="ECO:0000256" key="6">
    <source>
        <dbReference type="ARBA" id="ARBA00023284"/>
    </source>
</evidence>
<feature type="domain" description="Disulphide bond isomerase DsbC/G N-terminal" evidence="8">
    <location>
        <begin position="25"/>
        <end position="91"/>
    </location>
</feature>
<dbReference type="Proteomes" id="UP001178148">
    <property type="component" value="Unassembled WGS sequence"/>
</dbReference>
<evidence type="ECO:0000313" key="11">
    <source>
        <dbReference type="Proteomes" id="UP001178148"/>
    </source>
</evidence>
<evidence type="ECO:0000256" key="5">
    <source>
        <dbReference type="ARBA" id="ARBA00023157"/>
    </source>
</evidence>
<dbReference type="InterPro" id="IPR036249">
    <property type="entry name" value="Thioredoxin-like_sf"/>
</dbReference>
<dbReference type="AlphaFoldDB" id="A0AA90NUM8"/>
<evidence type="ECO:0000313" key="10">
    <source>
        <dbReference type="EMBL" id="MDP0589670.1"/>
    </source>
</evidence>
<dbReference type="Gene3D" id="3.40.30.10">
    <property type="entry name" value="Glutaredoxin"/>
    <property type="match status" value="1"/>
</dbReference>
<reference evidence="10 11" key="1">
    <citation type="journal article" date="2023" name="bioRxiv">
        <title>An intranuclear bacterial parasite of deep-sea mussels expresses apoptosis inhibitors acquired from its host.</title>
        <authorList>
            <person name="Gonzalez Porras M.A."/>
            <person name="Assie A."/>
            <person name="Tietjen M."/>
            <person name="Violette M."/>
            <person name="Kleiner M."/>
            <person name="Gruber-Vodicka H."/>
            <person name="Dubilier N."/>
            <person name="Leisch N."/>
        </authorList>
    </citation>
    <scope>NUCLEOTIDE SEQUENCE [LARGE SCALE GENOMIC DNA]</scope>
    <source>
        <strain evidence="10">IAP13</strain>
    </source>
</reference>
<feature type="signal peptide" evidence="7">
    <location>
        <begin position="1"/>
        <end position="19"/>
    </location>
</feature>
<evidence type="ECO:0000259" key="8">
    <source>
        <dbReference type="Pfam" id="PF10411"/>
    </source>
</evidence>
<feature type="domain" description="Thioredoxin-like fold" evidence="9">
    <location>
        <begin position="116"/>
        <end position="238"/>
    </location>
</feature>
<dbReference type="CDD" id="cd03020">
    <property type="entry name" value="DsbA_DsbC_DsbG"/>
    <property type="match status" value="1"/>
</dbReference>
<dbReference type="PANTHER" id="PTHR35272:SF3">
    <property type="entry name" value="THIOL:DISULFIDE INTERCHANGE PROTEIN DSBC"/>
    <property type="match status" value="1"/>
</dbReference>
<keyword evidence="6 7" id="KW-0676">Redox-active center</keyword>
<dbReference type="InterPro" id="IPR009094">
    <property type="entry name" value="DiS-bond_isomerase_DsbC/G_N_sf"/>
</dbReference>
<feature type="chain" id="PRO_5041517738" description="Thiol:disulfide interchange protein" evidence="7">
    <location>
        <begin position="20"/>
        <end position="247"/>
    </location>
</feature>
<comment type="similarity">
    <text evidence="2 7">Belongs to the thioredoxin family. DsbC subfamily.</text>
</comment>
<protein>
    <recommendedName>
        <fullName evidence="7">Thiol:disulfide interchange protein</fullName>
    </recommendedName>
</protein>
<comment type="subcellular location">
    <subcellularLocation>
        <location evidence="1 7">Periplasm</location>
    </subcellularLocation>
</comment>
<keyword evidence="4 7" id="KW-0574">Periplasm</keyword>
<dbReference type="GO" id="GO:0042597">
    <property type="term" value="C:periplasmic space"/>
    <property type="evidence" value="ECO:0007669"/>
    <property type="project" value="UniProtKB-SubCell"/>
</dbReference>
<evidence type="ECO:0000256" key="7">
    <source>
        <dbReference type="RuleBase" id="RU364038"/>
    </source>
</evidence>
<dbReference type="SUPFAM" id="SSF54423">
    <property type="entry name" value="DsbC/DsbG N-terminal domain-like"/>
    <property type="match status" value="1"/>
</dbReference>